<dbReference type="Proteomes" id="UP000250234">
    <property type="component" value="Unassembled WGS sequence"/>
</dbReference>
<name>A0A2X3E3L0_CLOPF</name>
<evidence type="ECO:0000313" key="1">
    <source>
        <dbReference type="EMBL" id="SQC06339.1"/>
    </source>
</evidence>
<protein>
    <submittedName>
        <fullName evidence="1">Uncharacterized protein</fullName>
    </submittedName>
</protein>
<dbReference type="RefSeq" id="WP_111945230.1">
    <property type="nucleotide sequence ID" value="NZ_CATNYA010000063.1"/>
</dbReference>
<gene>
    <name evidence="1" type="ORF">NCTC8081_00437</name>
</gene>
<proteinExistence type="predicted"/>
<reference evidence="1 2" key="1">
    <citation type="submission" date="2018-06" db="EMBL/GenBank/DDBJ databases">
        <authorList>
            <consortium name="Pathogen Informatics"/>
            <person name="Doyle S."/>
        </authorList>
    </citation>
    <scope>NUCLEOTIDE SEQUENCE [LARGE SCALE GENOMIC DNA]</scope>
    <source>
        <strain evidence="1 2">NCTC8081</strain>
    </source>
</reference>
<organism evidence="1 2">
    <name type="scientific">Clostridium perfringens</name>
    <dbReference type="NCBI Taxonomy" id="1502"/>
    <lineage>
        <taxon>Bacteria</taxon>
        <taxon>Bacillati</taxon>
        <taxon>Bacillota</taxon>
        <taxon>Clostridia</taxon>
        <taxon>Eubacteriales</taxon>
        <taxon>Clostridiaceae</taxon>
        <taxon>Clostridium</taxon>
    </lineage>
</organism>
<sequence length="119" mass="14344">MKDVDILFESKLFFDGLSSTELTNLLDEFGFEYEDISNFNEETKKIKKYIQNIKINEYINKKSCVFRRENEKNIQMRNNVDRRLYFKYNEGKYNPLKKERCDISREDRYNNENIGLGAA</sequence>
<evidence type="ECO:0000313" key="2">
    <source>
        <dbReference type="Proteomes" id="UP000250234"/>
    </source>
</evidence>
<dbReference type="AlphaFoldDB" id="A0A2X3E3L0"/>
<dbReference type="EMBL" id="UAWO01000002">
    <property type="protein sequence ID" value="SQC06339.1"/>
    <property type="molecule type" value="Genomic_DNA"/>
</dbReference>
<accession>A0A2X3E3L0</accession>